<dbReference type="Proteomes" id="UP000012960">
    <property type="component" value="Unplaced"/>
</dbReference>
<organism evidence="7 8">
    <name type="scientific">Musa acuminata subsp. malaccensis</name>
    <name type="common">Wild banana</name>
    <name type="synonym">Musa malaccensis</name>
    <dbReference type="NCBI Taxonomy" id="214687"/>
    <lineage>
        <taxon>Eukaryota</taxon>
        <taxon>Viridiplantae</taxon>
        <taxon>Streptophyta</taxon>
        <taxon>Embryophyta</taxon>
        <taxon>Tracheophyta</taxon>
        <taxon>Spermatophyta</taxon>
        <taxon>Magnoliopsida</taxon>
        <taxon>Liliopsida</taxon>
        <taxon>Zingiberales</taxon>
        <taxon>Musaceae</taxon>
        <taxon>Musa</taxon>
    </lineage>
</organism>
<dbReference type="Gramene" id="Ma08_t06190.1">
    <property type="protein sequence ID" value="Ma08_p06190.1"/>
    <property type="gene ID" value="Ma08_g06190"/>
</dbReference>
<keyword evidence="8" id="KW-1185">Reference proteome</keyword>
<dbReference type="PANTHER" id="PTHR47718:SF7">
    <property type="entry name" value="PROTEIN FAR1-RELATED SEQUENCE"/>
    <property type="match status" value="1"/>
</dbReference>
<dbReference type="Gramene" id="Ma08_t06190.2">
    <property type="protein sequence ID" value="Ma08_p06190.2"/>
    <property type="gene ID" value="Ma08_g06190"/>
</dbReference>
<accession>A0A804K3H1</accession>
<protein>
    <submittedName>
        <fullName evidence="6">(wild Malaysian banana) hypothetical protein</fullName>
    </submittedName>
</protein>
<dbReference type="EnsemblPlants" id="Ma08_t06190.1">
    <property type="protein sequence ID" value="Ma08_p06190.1"/>
    <property type="gene ID" value="Ma08_g06190"/>
</dbReference>
<dbReference type="PROSITE" id="PS50966">
    <property type="entry name" value="ZF_SWIM"/>
    <property type="match status" value="1"/>
</dbReference>
<dbReference type="InterPro" id="IPR018289">
    <property type="entry name" value="MULE_transposase_dom"/>
</dbReference>
<evidence type="ECO:0000313" key="6">
    <source>
        <dbReference type="EMBL" id="CAG1830729.1"/>
    </source>
</evidence>
<feature type="domain" description="SWIM-type" evidence="5">
    <location>
        <begin position="610"/>
        <end position="656"/>
    </location>
</feature>
<dbReference type="InterPro" id="IPR004330">
    <property type="entry name" value="FAR1_DNA_bnd_dom"/>
</dbReference>
<reference evidence="7" key="2">
    <citation type="submission" date="2021-05" db="UniProtKB">
        <authorList>
            <consortium name="EnsemblPlants"/>
        </authorList>
    </citation>
    <scope>IDENTIFICATION</scope>
    <source>
        <strain evidence="7">subsp. malaccensis</strain>
    </source>
</reference>
<name>A0A804K3H1_MUSAM</name>
<sequence length="775" mass="87886">MDGPLENIKTVDASVGSTKAINISLEGSVAVAADVSGEGTNEMGGSMRKATMTSGPVENDNGLVGAVEISSNIDSSVGNVDDRDASGSITCLDGSLNTGNVDELVTVAPEATENLQLEPKVGMVFHSEEEAYEFYNSYAKKKGFSVRKGHLSRRRDNSIRDRHYVCSNEGTRQEHRTHVTKKPRPLERTKCLARIEFKVNRSNVWVVNKLIEEHNHLLASPNKIHMLRSHRKKLPVERAIFTEADYYYGVKPSLMYDSQSEEVQSMGDGELLVKNQNSCLSATRLRDLEKGDAQFLLDILKNKQSEDPSFFYAVQIDEKERMTNFFWADARSINDYAYFGDSVLFDTTYRTSRFDIPFAPFIGVNHHKQIVIFGAALLLDESIESFIWLFRTFMAAMSGRQPKTIFTDRCAEMSKAITMTFPDTCHRLCLWHILQNVPKHFHGVSNRESNFQKDFEDCIFGSSSEEILCKLWDSLISKHCLGNSAWLKDLYAATEKWALAYLNSFCATMTTKQWAEGMDNLFKIHFYRKLPLPKFIAQYFKALVQLREKELFEDYESRQTKPVLLVDIPVLAEAAESYTRTIYVDFEYEYKSQLACLCETIAMDGTVYTFRVSIPQKCTGLVEFNPSNITIKCSCKKFESMGILCMHALKVLNNNNILYLPPQYILKRWTKYAKDGTLYCGPHLAADSSAQESLISRYSRICHKAVSVAVKSALSKESLEILEHGLDRFIAEMENMFHGAPWTKQTQDVNVDDAMQHNTLETSGICFDGFEFAAR</sequence>
<dbReference type="OrthoDB" id="1894539at2759"/>
<dbReference type="AlphaFoldDB" id="A0A804K3H1"/>
<evidence type="ECO:0000313" key="8">
    <source>
        <dbReference type="Proteomes" id="UP000012960"/>
    </source>
</evidence>
<dbReference type="FunCoup" id="A0A804K3H1">
    <property type="interactions" value="6"/>
</dbReference>
<evidence type="ECO:0000256" key="3">
    <source>
        <dbReference type="ARBA" id="ARBA00022833"/>
    </source>
</evidence>
<evidence type="ECO:0000313" key="7">
    <source>
        <dbReference type="EnsemblPlants" id="Ma08_p06190.1"/>
    </source>
</evidence>
<evidence type="ECO:0000259" key="5">
    <source>
        <dbReference type="PROSITE" id="PS50966"/>
    </source>
</evidence>
<dbReference type="Pfam" id="PF04434">
    <property type="entry name" value="SWIM"/>
    <property type="match status" value="1"/>
</dbReference>
<dbReference type="KEGG" id="mus:103993696"/>
<dbReference type="Pfam" id="PF10551">
    <property type="entry name" value="MULE"/>
    <property type="match status" value="1"/>
</dbReference>
<dbReference type="PANTHER" id="PTHR47718">
    <property type="entry name" value="OS01G0519700 PROTEIN"/>
    <property type="match status" value="1"/>
</dbReference>
<keyword evidence="2 4" id="KW-0863">Zinc-finger</keyword>
<dbReference type="InParanoid" id="A0A804K3H1"/>
<reference evidence="6" key="1">
    <citation type="submission" date="2021-03" db="EMBL/GenBank/DDBJ databases">
        <authorList>
            <consortium name="Genoscope - CEA"/>
            <person name="William W."/>
        </authorList>
    </citation>
    <scope>NUCLEOTIDE SEQUENCE</scope>
    <source>
        <strain evidence="6">Doubled-haploid Pahang</strain>
    </source>
</reference>
<dbReference type="EMBL" id="HG996472">
    <property type="protein sequence ID" value="CAG1830729.1"/>
    <property type="molecule type" value="Genomic_DNA"/>
</dbReference>
<dbReference type="GO" id="GO:0008270">
    <property type="term" value="F:zinc ion binding"/>
    <property type="evidence" value="ECO:0007669"/>
    <property type="project" value="UniProtKB-KW"/>
</dbReference>
<dbReference type="SMART" id="SM00575">
    <property type="entry name" value="ZnF_PMZ"/>
    <property type="match status" value="1"/>
</dbReference>
<dbReference type="EnsemblPlants" id="Ma08_t06190.2">
    <property type="protein sequence ID" value="Ma08_p06190.2"/>
    <property type="gene ID" value="Ma08_g06190"/>
</dbReference>
<keyword evidence="1" id="KW-0479">Metal-binding</keyword>
<keyword evidence="3" id="KW-0862">Zinc</keyword>
<dbReference type="Pfam" id="PF03101">
    <property type="entry name" value="FAR1"/>
    <property type="match status" value="1"/>
</dbReference>
<gene>
    <name evidence="6" type="ORF">GSMUA_339830.1</name>
</gene>
<dbReference type="InterPro" id="IPR007527">
    <property type="entry name" value="Znf_SWIM"/>
</dbReference>
<evidence type="ECO:0000256" key="2">
    <source>
        <dbReference type="ARBA" id="ARBA00022771"/>
    </source>
</evidence>
<evidence type="ECO:0000256" key="1">
    <source>
        <dbReference type="ARBA" id="ARBA00022723"/>
    </source>
</evidence>
<proteinExistence type="predicted"/>
<dbReference type="InterPro" id="IPR006564">
    <property type="entry name" value="Znf_PMZ"/>
</dbReference>
<evidence type="ECO:0000256" key="4">
    <source>
        <dbReference type="PROSITE-ProRule" id="PRU00325"/>
    </source>
</evidence>